<dbReference type="OrthoDB" id="9803256at2"/>
<evidence type="ECO:0000256" key="3">
    <source>
        <dbReference type="ARBA" id="ARBA00023163"/>
    </source>
</evidence>
<dbReference type="EMBL" id="FQUS01000037">
    <property type="protein sequence ID" value="SHG59418.1"/>
    <property type="molecule type" value="Genomic_DNA"/>
</dbReference>
<evidence type="ECO:0000313" key="6">
    <source>
        <dbReference type="Proteomes" id="UP000184041"/>
    </source>
</evidence>
<gene>
    <name evidence="5" type="ORF">SAMN05443144_1378</name>
</gene>
<accession>A0A1M5L303</accession>
<evidence type="ECO:0000259" key="4">
    <source>
        <dbReference type="PROSITE" id="PS50932"/>
    </source>
</evidence>
<dbReference type="AlphaFoldDB" id="A0A1M5L303"/>
<keyword evidence="6" id="KW-1185">Reference proteome</keyword>
<dbReference type="CDD" id="cd01392">
    <property type="entry name" value="HTH_LacI"/>
    <property type="match status" value="1"/>
</dbReference>
<evidence type="ECO:0000256" key="1">
    <source>
        <dbReference type="ARBA" id="ARBA00023015"/>
    </source>
</evidence>
<feature type="domain" description="HTH lacI-type" evidence="4">
    <location>
        <begin position="3"/>
        <end position="57"/>
    </location>
</feature>
<dbReference type="PANTHER" id="PTHR30146">
    <property type="entry name" value="LACI-RELATED TRANSCRIPTIONAL REPRESSOR"/>
    <property type="match status" value="1"/>
</dbReference>
<proteinExistence type="predicted"/>
<dbReference type="SUPFAM" id="SSF47413">
    <property type="entry name" value="lambda repressor-like DNA-binding domains"/>
    <property type="match status" value="1"/>
</dbReference>
<organism evidence="5 6">
    <name type="scientific">Fodinibius roseus</name>
    <dbReference type="NCBI Taxonomy" id="1194090"/>
    <lineage>
        <taxon>Bacteria</taxon>
        <taxon>Pseudomonadati</taxon>
        <taxon>Balneolota</taxon>
        <taxon>Balneolia</taxon>
        <taxon>Balneolales</taxon>
        <taxon>Balneolaceae</taxon>
        <taxon>Fodinibius</taxon>
    </lineage>
</organism>
<dbReference type="InterPro" id="IPR010982">
    <property type="entry name" value="Lambda_DNA-bd_dom_sf"/>
</dbReference>
<evidence type="ECO:0000256" key="2">
    <source>
        <dbReference type="ARBA" id="ARBA00023125"/>
    </source>
</evidence>
<dbReference type="Proteomes" id="UP000184041">
    <property type="component" value="Unassembled WGS sequence"/>
</dbReference>
<evidence type="ECO:0000313" key="5">
    <source>
        <dbReference type="EMBL" id="SHG59418.1"/>
    </source>
</evidence>
<protein>
    <submittedName>
        <fullName evidence="5">Regulatory protein, lacI family</fullName>
    </submittedName>
</protein>
<dbReference type="RefSeq" id="WP_073068422.1">
    <property type="nucleotide sequence ID" value="NZ_FQUS01000037.1"/>
</dbReference>
<dbReference type="Gene3D" id="1.10.260.40">
    <property type="entry name" value="lambda repressor-like DNA-binding domains"/>
    <property type="match status" value="1"/>
</dbReference>
<reference evidence="5 6" key="1">
    <citation type="submission" date="2016-11" db="EMBL/GenBank/DDBJ databases">
        <authorList>
            <person name="Jaros S."/>
            <person name="Januszkiewicz K."/>
            <person name="Wedrychowicz H."/>
        </authorList>
    </citation>
    <scope>NUCLEOTIDE SEQUENCE [LARGE SCALE GENOMIC DNA]</scope>
    <source>
        <strain evidence="5 6">DSM 21986</strain>
    </source>
</reference>
<dbReference type="PANTHER" id="PTHR30146:SF109">
    <property type="entry name" value="HTH-TYPE TRANSCRIPTIONAL REGULATOR GALS"/>
    <property type="match status" value="1"/>
</dbReference>
<dbReference type="SMART" id="SM00354">
    <property type="entry name" value="HTH_LACI"/>
    <property type="match status" value="1"/>
</dbReference>
<dbReference type="PROSITE" id="PS50932">
    <property type="entry name" value="HTH_LACI_2"/>
    <property type="match status" value="1"/>
</dbReference>
<keyword evidence="2" id="KW-0238">DNA-binding</keyword>
<keyword evidence="3" id="KW-0804">Transcription</keyword>
<dbReference type="Pfam" id="PF00356">
    <property type="entry name" value="LacI"/>
    <property type="match status" value="1"/>
</dbReference>
<dbReference type="GO" id="GO:0000976">
    <property type="term" value="F:transcription cis-regulatory region binding"/>
    <property type="evidence" value="ECO:0007669"/>
    <property type="project" value="TreeGrafter"/>
</dbReference>
<sequence length="131" mass="14510">MKVTLKDIAEETDFSISTVSRALRDIKKVSKANKQIILQKAKELGYPLQSNSSKRRRGDNTLIALIVGFHVGEFYTSFFNGFIKAGQKRNVNVSMFSAPASIKDLCSLIKQLDNAGYSSAALMISTLHHND</sequence>
<name>A0A1M5L303_9BACT</name>
<dbReference type="STRING" id="1194090.SAMN05443144_1378"/>
<dbReference type="InterPro" id="IPR000843">
    <property type="entry name" value="HTH_LacI"/>
</dbReference>
<dbReference type="GO" id="GO:0003700">
    <property type="term" value="F:DNA-binding transcription factor activity"/>
    <property type="evidence" value="ECO:0007669"/>
    <property type="project" value="TreeGrafter"/>
</dbReference>
<keyword evidence="1" id="KW-0805">Transcription regulation</keyword>